<dbReference type="PROSITE" id="PS00480">
    <property type="entry name" value="CITRATE_SYNTHASE"/>
    <property type="match status" value="1"/>
</dbReference>
<dbReference type="GO" id="GO:0005737">
    <property type="term" value="C:cytoplasm"/>
    <property type="evidence" value="ECO:0007669"/>
    <property type="project" value="InterPro"/>
</dbReference>
<gene>
    <name evidence="6" type="ORF">METZ01_LOCUS20226</name>
</gene>
<evidence type="ECO:0000256" key="1">
    <source>
        <dbReference type="ARBA" id="ARBA00004751"/>
    </source>
</evidence>
<proteinExistence type="inferred from homology"/>
<dbReference type="GO" id="GO:0006099">
    <property type="term" value="P:tricarboxylic acid cycle"/>
    <property type="evidence" value="ECO:0007669"/>
    <property type="project" value="UniProtKB-UniPathway"/>
</dbReference>
<sequence>MAGMADKAARLSVGGVDVDLPIYSPTEGQDVIDVGKLTAQGYFTYDPGFVSTASCESAITYIDGDNGVLLHRGYPIEQLAEQSNHLELCYLLLNEALPTVQEKEAFVAAIKRESAVDTRYAKAYASIAQDAHPMGTMCSMTASLSAHYHADLNVDSEDDRMLTSQRLIAKMPTLAAMTYRHSQGLPFVAPRPDLEYGENFLNMMFSTGDDYEVSPVLARAMDRIFLLHADHEQNASTSTVRLAGSTGANPYASIAAGIAALWGPAHGGANEAVLNMLAEIGDPKNIDQYVNRAKDKDDPFRIMGFGHRVYKNYDPRATVMQETCREVLSELGVDNDPTLQMAQRLETIALEDEFFVERRLYPNVDFYSGIILKAIGIPTEMFTVIFTTGRTPGWIAHWKEMVSAPYKIGRPRQLYTGFGFRDFVPINER</sequence>
<dbReference type="InterPro" id="IPR036969">
    <property type="entry name" value="Citrate_synthase_sf"/>
</dbReference>
<dbReference type="InterPro" id="IPR002020">
    <property type="entry name" value="Citrate_synthase"/>
</dbReference>
<dbReference type="GO" id="GO:0036440">
    <property type="term" value="F:citrate synthase activity"/>
    <property type="evidence" value="ECO:0007669"/>
    <property type="project" value="UniProtKB-EC"/>
</dbReference>
<dbReference type="UniPathway" id="UPA00223">
    <property type="reaction ID" value="UER00717"/>
</dbReference>
<dbReference type="CDD" id="cd06114">
    <property type="entry name" value="EcCS_like"/>
    <property type="match status" value="1"/>
</dbReference>
<accession>A0A381PK37</accession>
<dbReference type="FunFam" id="1.10.230.10:FF:000002">
    <property type="entry name" value="Citrate synthase"/>
    <property type="match status" value="1"/>
</dbReference>
<keyword evidence="4" id="KW-0816">Tricarboxylic acid cycle</keyword>
<dbReference type="Gene3D" id="1.10.230.10">
    <property type="entry name" value="Cytochrome P450-Terp, domain 2"/>
    <property type="match status" value="1"/>
</dbReference>
<dbReference type="InterPro" id="IPR010953">
    <property type="entry name" value="Citrate_synthase_typ-I"/>
</dbReference>
<dbReference type="InterPro" id="IPR016142">
    <property type="entry name" value="Citrate_synth-like_lrg_a-sub"/>
</dbReference>
<reference evidence="6" key="1">
    <citation type="submission" date="2018-05" db="EMBL/GenBank/DDBJ databases">
        <authorList>
            <person name="Lanie J.A."/>
            <person name="Ng W.-L."/>
            <person name="Kazmierczak K.M."/>
            <person name="Andrzejewski T.M."/>
            <person name="Davidsen T.M."/>
            <person name="Wayne K.J."/>
            <person name="Tettelin H."/>
            <person name="Glass J.I."/>
            <person name="Rusch D."/>
            <person name="Podicherti R."/>
            <person name="Tsui H.-C.T."/>
            <person name="Winkler M.E."/>
        </authorList>
    </citation>
    <scope>NUCLEOTIDE SEQUENCE</scope>
</reference>
<dbReference type="NCBIfam" id="NF004126">
    <property type="entry name" value="PRK05614.1"/>
    <property type="match status" value="1"/>
</dbReference>
<dbReference type="Gene3D" id="2.20.28.60">
    <property type="match status" value="1"/>
</dbReference>
<evidence type="ECO:0000256" key="2">
    <source>
        <dbReference type="ARBA" id="ARBA00010566"/>
    </source>
</evidence>
<dbReference type="InterPro" id="IPR024176">
    <property type="entry name" value="Citrate_synthase_bac-typ"/>
</dbReference>
<evidence type="ECO:0000256" key="3">
    <source>
        <dbReference type="ARBA" id="ARBA00012972"/>
    </source>
</evidence>
<dbReference type="NCBIfam" id="TIGR01798">
    <property type="entry name" value="cit_synth_I"/>
    <property type="match status" value="1"/>
</dbReference>
<organism evidence="6">
    <name type="scientific">marine metagenome</name>
    <dbReference type="NCBI Taxonomy" id="408172"/>
    <lineage>
        <taxon>unclassified sequences</taxon>
        <taxon>metagenomes</taxon>
        <taxon>ecological metagenomes</taxon>
    </lineage>
</organism>
<evidence type="ECO:0000256" key="4">
    <source>
        <dbReference type="ARBA" id="ARBA00022532"/>
    </source>
</evidence>
<dbReference type="Gene3D" id="1.10.580.10">
    <property type="entry name" value="Citrate Synthase, domain 1"/>
    <property type="match status" value="1"/>
</dbReference>
<dbReference type="PANTHER" id="PTHR42871:SF1">
    <property type="entry name" value="CITRATE SYNTHASE"/>
    <property type="match status" value="1"/>
</dbReference>
<keyword evidence="5" id="KW-0808">Transferase</keyword>
<dbReference type="Pfam" id="PF00285">
    <property type="entry name" value="Citrate_synt"/>
    <property type="match status" value="1"/>
</dbReference>
<protein>
    <recommendedName>
        <fullName evidence="3">citrate synthase (unknown stereospecificity)</fullName>
        <ecNumber evidence="3">2.3.3.16</ecNumber>
    </recommendedName>
</protein>
<dbReference type="InterPro" id="IPR019810">
    <property type="entry name" value="Citrate_synthase_AS"/>
</dbReference>
<evidence type="ECO:0000313" key="6">
    <source>
        <dbReference type="EMBL" id="SUZ67372.1"/>
    </source>
</evidence>
<comment type="similarity">
    <text evidence="2">Belongs to the citrate synthase family.</text>
</comment>
<dbReference type="PIRSF" id="PIRSF001369">
    <property type="entry name" value="Citrate_synth"/>
    <property type="match status" value="1"/>
</dbReference>
<dbReference type="PANTHER" id="PTHR42871">
    <property type="entry name" value="CITRATE SYNTHASE"/>
    <property type="match status" value="1"/>
</dbReference>
<evidence type="ECO:0000256" key="5">
    <source>
        <dbReference type="ARBA" id="ARBA00022679"/>
    </source>
</evidence>
<dbReference type="AlphaFoldDB" id="A0A381PK37"/>
<comment type="pathway">
    <text evidence="1">Carbohydrate metabolism; tricarboxylic acid cycle; isocitrate from oxaloacetate: step 1/2.</text>
</comment>
<dbReference type="InterPro" id="IPR016143">
    <property type="entry name" value="Citrate_synth-like_sm_a-sub"/>
</dbReference>
<name>A0A381PK37_9ZZZZ</name>
<dbReference type="EC" id="2.3.3.16" evidence="3"/>
<dbReference type="EMBL" id="UINC01001009">
    <property type="protein sequence ID" value="SUZ67372.1"/>
    <property type="molecule type" value="Genomic_DNA"/>
</dbReference>
<dbReference type="SUPFAM" id="SSF48256">
    <property type="entry name" value="Citrate synthase"/>
    <property type="match status" value="1"/>
</dbReference>
<dbReference type="PRINTS" id="PR00143">
    <property type="entry name" value="CITRTSNTHASE"/>
</dbReference>